<protein>
    <submittedName>
        <fullName evidence="1">Uncharacterized protein</fullName>
    </submittedName>
</protein>
<reference evidence="1" key="1">
    <citation type="submission" date="2022-10" db="EMBL/GenBank/DDBJ databases">
        <title>Complete Genome of Trichothecium roseum strain YXFP-22015, a Plant Pathogen Isolated from Citrus.</title>
        <authorList>
            <person name="Wang Y."/>
            <person name="Zhu L."/>
        </authorList>
    </citation>
    <scope>NUCLEOTIDE SEQUENCE</scope>
    <source>
        <strain evidence="1">YXFP-22015</strain>
    </source>
</reference>
<keyword evidence="2" id="KW-1185">Reference proteome</keyword>
<accession>A0ACC0UQ54</accession>
<sequence length="1639" mass="185607">MCNQDKRSVPKRTDALHKKGYIQKRTILSRSTKTSKIWITSLAPVEVKDTEITDESEPNRPAIAFSHQVLAGNMEPVPWSDRWTGKDIDYITLGSTIVAIAKTWGVIRICDLKMKLGIIKMRWQMKVFSRTCRFLNHRGIIQYVAAELDGRVFKDCVRFSRELNEQDWVSYHQAGKRQDSWARDANEEGDTMDAAEQTTLGTVIRSLSPWNYDQALPNYVIELARGTGEEKMSNPGLYCMTLGVDFRRYLSSMTSSFANAQAQPTHLKHLQLQTMQVRMGKIASYRYFLPPGDAASGPLESADDQMAEAEGSSLQDMDSSYGFQQSKLHIKDLAMPLSGLCRPRASWHKSAGKTFKALQGQPASQGRSNPRGDQQPSKRIDAKESPSPYTSRSMEAAERPFTVTESSQPIETESAQGASGGTRGGKSQRARGKGRGRGRGNKSAVSGDAKQWKCEKCGGTWKNDVGLKYHVQKSRTACNPNWDPNQGAAKDGRKGKPAQSNTATSAVGDPRGQNGKASLGPETPRRITPAILDMGSKRAGRRNERLGSTANLANRGNYSKKVTIPKKILSVRASNPVEPSPIIQRPDIGLTHNLEVRRAPKQPKSAGGPQVFRGTESFPPSKHEELEVPTSSKDTVAVHDIKVSETPNDQLATPRVLPRAVKRDRIIRLIDELLERNEGIFPGGEPFYQCLAALWQRDHREDIVPFVKEMNLSLKYHSSRGRVAEHWKSFRTEKGRFAQCHVISDPNIDAFSPKAVDMMDKIKALHPRMYLPPSVEDLRLPDEDVEKVRGRRILPDEVAKLSAPVYAAQIAAKREAEELVEEARALKRQKLKLRHYYDGSRGVRLKRRGWKGRRARLTRRTHMLLNQQKADLQFLEPNTRLYEQPTKYSLEEHDDAPLTELPYYLPRNLSPSHSPEPPPWASSPPQYLQAELEGEISFAHEEPEEVPALPFGTIMPATVIHGMNGNWPAIDSHDFERAKSSFTVQGWQPQQEWFAWETIVEEIERRAVARHSHRRYIGKHPLRRHRRFKEMITACLGVEAAWKEFFVRANPGDAGPHNIFVPITSGSQGNEVSPYTVNWPDAQEYKPETGRETGYWTTDETELPSSDDELMIHRSRHGRTGPRGPYRRRRQLLSGLEASVKRVPLSRRRLTALPYSMPRDTEEPETNNGDIPEDPNEILAAIIAIRSLLGGLHKSVDWGLLLQIYPHLELDAIRKFWVSALSGRGAYVKKLTQDFQKNFIIAYENDEIAAIDFDNLQGYDWAALIQWTLQLALNYENVHLPPSKQELDELYSVKPVEVFETEDWREKWYHPHSSVFGRFELATEAPGAIRIKDRGVVVAAADETIDHVYVARSWIRSLCSTDDMKHSPQRIKEKFLTLVNNDGRKAEQVLEKAIDELTKRRIIHKSRRPALGGRPYRLTEFFSSSLAKLAQRNRFSEALAFKEHMDQVFRRGEALPVSYTFDDGTMMALMNMQAHGRIRLDAPDLPHIPYGFEPGNYETRKLAKTHYHFGLEVSPSETYLFNEDIGVLAAAATTRPPLQGQERGELPQWTDFFADEQDTRRWGDVLGGFCFHASTRGPMRLEGMCAAMSPVLEEFEARMIVEWGMATGVLEEWEEGRGTMVGEWWWLAVPWLQRERGGG</sequence>
<dbReference type="Proteomes" id="UP001163324">
    <property type="component" value="Chromosome 9"/>
</dbReference>
<evidence type="ECO:0000313" key="2">
    <source>
        <dbReference type="Proteomes" id="UP001163324"/>
    </source>
</evidence>
<evidence type="ECO:0000313" key="1">
    <source>
        <dbReference type="EMBL" id="KAI9896239.1"/>
    </source>
</evidence>
<name>A0ACC0UQ54_9HYPO</name>
<dbReference type="EMBL" id="CM047948">
    <property type="protein sequence ID" value="KAI9896239.1"/>
    <property type="molecule type" value="Genomic_DNA"/>
</dbReference>
<proteinExistence type="predicted"/>
<organism evidence="1 2">
    <name type="scientific">Trichothecium roseum</name>
    <dbReference type="NCBI Taxonomy" id="47278"/>
    <lineage>
        <taxon>Eukaryota</taxon>
        <taxon>Fungi</taxon>
        <taxon>Dikarya</taxon>
        <taxon>Ascomycota</taxon>
        <taxon>Pezizomycotina</taxon>
        <taxon>Sordariomycetes</taxon>
        <taxon>Hypocreomycetidae</taxon>
        <taxon>Hypocreales</taxon>
        <taxon>Hypocreales incertae sedis</taxon>
        <taxon>Trichothecium</taxon>
    </lineage>
</organism>
<gene>
    <name evidence="1" type="ORF">N3K66_008411</name>
</gene>
<comment type="caution">
    <text evidence="1">The sequence shown here is derived from an EMBL/GenBank/DDBJ whole genome shotgun (WGS) entry which is preliminary data.</text>
</comment>